<dbReference type="Proteomes" id="UP000233469">
    <property type="component" value="Unassembled WGS sequence"/>
</dbReference>
<evidence type="ECO:0000313" key="2">
    <source>
        <dbReference type="Proteomes" id="UP000233469"/>
    </source>
</evidence>
<reference evidence="1 2" key="2">
    <citation type="submission" date="2017-10" db="EMBL/GenBank/DDBJ databases">
        <title>Extensive intraspecific genome diversity in a model arbuscular mycorrhizal fungus.</title>
        <authorList>
            <person name="Chen E.C.H."/>
            <person name="Morin E."/>
            <person name="Baudet D."/>
            <person name="Noel J."/>
            <person name="Ndikumana S."/>
            <person name="Charron P."/>
            <person name="St-Onge C."/>
            <person name="Giorgi J."/>
            <person name="Grigoriev I.V."/>
            <person name="Roux C."/>
            <person name="Martin F.M."/>
            <person name="Corradi N."/>
        </authorList>
    </citation>
    <scope>NUCLEOTIDE SEQUENCE [LARGE SCALE GENOMIC DNA]</scope>
    <source>
        <strain evidence="1 2">C2</strain>
    </source>
</reference>
<dbReference type="EMBL" id="LLXL01001163">
    <property type="protein sequence ID" value="PKK65988.1"/>
    <property type="molecule type" value="Genomic_DNA"/>
</dbReference>
<reference evidence="1 2" key="1">
    <citation type="submission" date="2016-04" db="EMBL/GenBank/DDBJ databases">
        <title>Genome analyses suggest a sexual origin of heterokaryosis in a supposedly ancient asexual fungus.</title>
        <authorList>
            <person name="Ropars J."/>
            <person name="Sedzielewska K."/>
            <person name="Noel J."/>
            <person name="Charron P."/>
            <person name="Farinelli L."/>
            <person name="Marton T."/>
            <person name="Kruger M."/>
            <person name="Pelin A."/>
            <person name="Brachmann A."/>
            <person name="Corradi N."/>
        </authorList>
    </citation>
    <scope>NUCLEOTIDE SEQUENCE [LARGE SCALE GENOMIC DNA]</scope>
    <source>
        <strain evidence="1 2">C2</strain>
    </source>
</reference>
<organism evidence="1 2">
    <name type="scientific">Rhizophagus irregularis</name>
    <dbReference type="NCBI Taxonomy" id="588596"/>
    <lineage>
        <taxon>Eukaryota</taxon>
        <taxon>Fungi</taxon>
        <taxon>Fungi incertae sedis</taxon>
        <taxon>Mucoromycota</taxon>
        <taxon>Glomeromycotina</taxon>
        <taxon>Glomeromycetes</taxon>
        <taxon>Glomerales</taxon>
        <taxon>Glomeraceae</taxon>
        <taxon>Rhizophagus</taxon>
    </lineage>
</organism>
<sequence length="543" mass="64221">MRFKMLTEKQATAIWNMVIIPKLEYQLQGCLLTENECKNLMSPIMKLCKHKGYLPSSLPNYIMFDKDLMGVKNIYDLQLEFLSKNLLYFANHKGLLGQLFNIHLKNIQHRYWTSSCIGDQSDYINMGRNHYIADALKLLKNANLTICDHKLINNNHHVKKGEASGRKILKWTHLCKKLNMSTKGVQPQWYKELIKVVTVNDGSRNLRNRYFNMNKDWSYKNNLSIYDEEGKIDKNELLTWNENNEVIIGKYRKKSSSKKFKKLGTHWIICNNNMLEDSPELVKYDKEHMINNNIDLVDRYIEADINDTLLIKEFIEKFSMHKDLSVNLKVDIMKESFEWENKKKLPSSYRLKLDIFSPDVLDDKLKNLRCEKEPETWEHIWICENNDMTEYDVFIKSMIEIEEEYKNGDNKDLAKFKALRILNAGLALFMQDKSKVLILDSQIKVREITRGLFNNKLYDLTRNKIERQVVDEIWERSFLNIRKWLWLNRCNEVEVIEKTKGVSKTLKKRKRDPPIVVKSSSDAGNVIDLDNDIKNKKVKKMLK</sequence>
<proteinExistence type="predicted"/>
<evidence type="ECO:0000313" key="1">
    <source>
        <dbReference type="EMBL" id="PKK65988.1"/>
    </source>
</evidence>
<dbReference type="VEuPathDB" id="FungiDB:FUN_001209"/>
<protein>
    <submittedName>
        <fullName evidence="1">Uncharacterized protein</fullName>
    </submittedName>
</protein>
<dbReference type="VEuPathDB" id="FungiDB:RhiirA1_462237"/>
<gene>
    <name evidence="1" type="ORF">RhiirC2_715180</name>
</gene>
<dbReference type="AlphaFoldDB" id="A0A2N1MWK7"/>
<dbReference type="VEuPathDB" id="FungiDB:FUN_000118"/>
<name>A0A2N1MWK7_9GLOM</name>
<accession>A0A2N1MWK7</accession>
<comment type="caution">
    <text evidence="1">The sequence shown here is derived from an EMBL/GenBank/DDBJ whole genome shotgun (WGS) entry which is preliminary data.</text>
</comment>
<dbReference type="VEuPathDB" id="FungiDB:RhiirFUN_010636"/>